<dbReference type="GO" id="GO:0000976">
    <property type="term" value="F:transcription cis-regulatory region binding"/>
    <property type="evidence" value="ECO:0007669"/>
    <property type="project" value="TreeGrafter"/>
</dbReference>
<organism evidence="8 9">
    <name type="scientific">Penicillium frequentans</name>
    <dbReference type="NCBI Taxonomy" id="3151616"/>
    <lineage>
        <taxon>Eukaryota</taxon>
        <taxon>Fungi</taxon>
        <taxon>Dikarya</taxon>
        <taxon>Ascomycota</taxon>
        <taxon>Pezizomycotina</taxon>
        <taxon>Eurotiomycetes</taxon>
        <taxon>Eurotiomycetidae</taxon>
        <taxon>Eurotiales</taxon>
        <taxon>Aspergillaceae</taxon>
        <taxon>Penicillium</taxon>
    </lineage>
</organism>
<dbReference type="InterPro" id="IPR021858">
    <property type="entry name" value="Fun_TF"/>
</dbReference>
<feature type="region of interest" description="Disordered" evidence="6">
    <location>
        <begin position="1"/>
        <end position="40"/>
    </location>
</feature>
<evidence type="ECO:0000256" key="1">
    <source>
        <dbReference type="ARBA" id="ARBA00004123"/>
    </source>
</evidence>
<gene>
    <name evidence="8" type="ORF">N7494_003996</name>
</gene>
<feature type="region of interest" description="Disordered" evidence="6">
    <location>
        <begin position="81"/>
        <end position="109"/>
    </location>
</feature>
<dbReference type="SMART" id="SM00066">
    <property type="entry name" value="GAL4"/>
    <property type="match status" value="1"/>
</dbReference>
<accession>A0AAD6CZS1</accession>
<feature type="domain" description="Zn(2)-C6 fungal-type" evidence="7">
    <location>
        <begin position="42"/>
        <end position="72"/>
    </location>
</feature>
<keyword evidence="3" id="KW-0238">DNA-binding</keyword>
<protein>
    <recommendedName>
        <fullName evidence="7">Zn(2)-C6 fungal-type domain-containing protein</fullName>
    </recommendedName>
</protein>
<dbReference type="PANTHER" id="PTHR37534:SF7">
    <property type="entry name" value="TRANSCRIPTIONAL ACTIVATOR PROTEIN UGA3"/>
    <property type="match status" value="1"/>
</dbReference>
<feature type="region of interest" description="Disordered" evidence="6">
    <location>
        <begin position="204"/>
        <end position="238"/>
    </location>
</feature>
<dbReference type="Gene3D" id="4.10.240.10">
    <property type="entry name" value="Zn(2)-C6 fungal-type DNA-binding domain"/>
    <property type="match status" value="1"/>
</dbReference>
<comment type="subcellular location">
    <subcellularLocation>
        <location evidence="1">Nucleus</location>
    </subcellularLocation>
</comment>
<dbReference type="CDD" id="cd00067">
    <property type="entry name" value="GAL4"/>
    <property type="match status" value="1"/>
</dbReference>
<dbReference type="GO" id="GO:0000981">
    <property type="term" value="F:DNA-binding transcription factor activity, RNA polymerase II-specific"/>
    <property type="evidence" value="ECO:0007669"/>
    <property type="project" value="InterPro"/>
</dbReference>
<name>A0AAD6CZS1_9EURO</name>
<dbReference type="GO" id="GO:0008270">
    <property type="term" value="F:zinc ion binding"/>
    <property type="evidence" value="ECO:0007669"/>
    <property type="project" value="InterPro"/>
</dbReference>
<dbReference type="InterPro" id="IPR001138">
    <property type="entry name" value="Zn2Cys6_DnaBD"/>
</dbReference>
<feature type="compositionally biased region" description="Polar residues" evidence="6">
    <location>
        <begin position="89"/>
        <end position="105"/>
    </location>
</feature>
<dbReference type="Pfam" id="PF11951">
    <property type="entry name" value="Fungal_trans_2"/>
    <property type="match status" value="1"/>
</dbReference>
<evidence type="ECO:0000259" key="7">
    <source>
        <dbReference type="PROSITE" id="PS50048"/>
    </source>
</evidence>
<dbReference type="Pfam" id="PF00172">
    <property type="entry name" value="Zn_clus"/>
    <property type="match status" value="1"/>
</dbReference>
<dbReference type="PANTHER" id="PTHR37534">
    <property type="entry name" value="TRANSCRIPTIONAL ACTIVATOR PROTEIN UGA3"/>
    <property type="match status" value="1"/>
</dbReference>
<dbReference type="EMBL" id="JAQIZZ010000003">
    <property type="protein sequence ID" value="KAJ5546411.1"/>
    <property type="molecule type" value="Genomic_DNA"/>
</dbReference>
<keyword evidence="4" id="KW-0804">Transcription</keyword>
<dbReference type="GO" id="GO:0005634">
    <property type="term" value="C:nucleus"/>
    <property type="evidence" value="ECO:0007669"/>
    <property type="project" value="UniProtKB-SubCell"/>
</dbReference>
<evidence type="ECO:0000256" key="6">
    <source>
        <dbReference type="SAM" id="MobiDB-lite"/>
    </source>
</evidence>
<dbReference type="SUPFAM" id="SSF57701">
    <property type="entry name" value="Zn2/Cys6 DNA-binding domain"/>
    <property type="match status" value="1"/>
</dbReference>
<proteinExistence type="predicted"/>
<reference evidence="8 9" key="1">
    <citation type="journal article" date="2023" name="IMA Fungus">
        <title>Comparative genomic study of the Penicillium genus elucidates a diverse pangenome and 15 lateral gene transfer events.</title>
        <authorList>
            <person name="Petersen C."/>
            <person name="Sorensen T."/>
            <person name="Nielsen M.R."/>
            <person name="Sondergaard T.E."/>
            <person name="Sorensen J.L."/>
            <person name="Fitzpatrick D.A."/>
            <person name="Frisvad J.C."/>
            <person name="Nielsen K.L."/>
        </authorList>
    </citation>
    <scope>NUCLEOTIDE SEQUENCE [LARGE SCALE GENOMIC DNA]</scope>
    <source>
        <strain evidence="8 9">IBT 35679</strain>
    </source>
</reference>
<keyword evidence="2" id="KW-0805">Transcription regulation</keyword>
<dbReference type="Proteomes" id="UP001220324">
    <property type="component" value="Unassembled WGS sequence"/>
</dbReference>
<evidence type="ECO:0000313" key="9">
    <source>
        <dbReference type="Proteomes" id="UP001220324"/>
    </source>
</evidence>
<evidence type="ECO:0000256" key="2">
    <source>
        <dbReference type="ARBA" id="ARBA00023015"/>
    </source>
</evidence>
<keyword evidence="5" id="KW-0539">Nucleus</keyword>
<dbReference type="GO" id="GO:0045944">
    <property type="term" value="P:positive regulation of transcription by RNA polymerase II"/>
    <property type="evidence" value="ECO:0007669"/>
    <property type="project" value="TreeGrafter"/>
</dbReference>
<sequence length="705" mass="77616">MEVPSQRPPSRASTRTRLTQALGLQVPKARGAGRSGPRRRTGCLTCRARKVRCDETKPSCSNCDRLRLHCVYKPPIALGDSWTSPPPQSNDSFSSAAHPVPQTSPSPAISTLSASASAAAAVAAAANESHRSPDLNFFNTVLRSDDRHRTIPALAAPIRRLPTDSEPYPELGGPFDMLGFMGGITSELEQKHLDLTSGLAGFASSPIPQTLPTGPGGNSGEDGQFADRPSTLSPDAQSMLADGMSIGSASDAATTRGSWSDPGTTSYEEQLLQHFLASDPPAGLFAPVSMEWKYVRPAVLAYGRDFSPLLNALYCYADIHKAATEGGKRWRWAPTYYRVASSEIQACLLGDVPEPTLIKIFATVFFLMLSELFSSPDLCAPGTSYLHSAYLLLQRFDHRTRNWTGLGYLMVSWISLLDVKSLIAGREGDPLVELGNISEQGVNYKSQSAQGARITRMASNEEQKEDDGAEEHFRSPSYLVYEAIVGPAFRFFVQAQQVVRRIVSIDLHHRSRGTLSDEFEVLQIAHKVGADLETLWHRRPSVIDVYGHPEALADTLCAPVALNICRTFRQYVASFLANFIYLHRVAFAIYPRTDRVNGAVNQIIQLATVESAGAEDDRLPVSFLWPLFIAGLEGSIEQRQWVFQEMQRMASARENEPATSLGRHPAADQVLLLLEEMTRRQDASRTWADSRCVRRELFADFFILI</sequence>
<dbReference type="PROSITE" id="PS50048">
    <property type="entry name" value="ZN2_CY6_FUNGAL_2"/>
    <property type="match status" value="1"/>
</dbReference>
<dbReference type="InterPro" id="IPR036864">
    <property type="entry name" value="Zn2-C6_fun-type_DNA-bd_sf"/>
</dbReference>
<evidence type="ECO:0000256" key="5">
    <source>
        <dbReference type="ARBA" id="ARBA00023242"/>
    </source>
</evidence>
<dbReference type="PROSITE" id="PS00463">
    <property type="entry name" value="ZN2_CY6_FUNGAL_1"/>
    <property type="match status" value="1"/>
</dbReference>
<evidence type="ECO:0000256" key="3">
    <source>
        <dbReference type="ARBA" id="ARBA00023125"/>
    </source>
</evidence>
<evidence type="ECO:0000256" key="4">
    <source>
        <dbReference type="ARBA" id="ARBA00023163"/>
    </source>
</evidence>
<evidence type="ECO:0000313" key="8">
    <source>
        <dbReference type="EMBL" id="KAJ5546411.1"/>
    </source>
</evidence>
<keyword evidence="9" id="KW-1185">Reference proteome</keyword>
<comment type="caution">
    <text evidence="8">The sequence shown here is derived from an EMBL/GenBank/DDBJ whole genome shotgun (WGS) entry which is preliminary data.</text>
</comment>
<dbReference type="AlphaFoldDB" id="A0AAD6CZS1"/>